<reference evidence="2" key="1">
    <citation type="submission" date="2021-06" db="EMBL/GenBank/DDBJ databases">
        <authorList>
            <person name="Kallberg Y."/>
            <person name="Tangrot J."/>
            <person name="Rosling A."/>
        </authorList>
    </citation>
    <scope>NUCLEOTIDE SEQUENCE</scope>
    <source>
        <strain evidence="2">BR232B</strain>
    </source>
</reference>
<protein>
    <submittedName>
        <fullName evidence="2">8399_t:CDS:1</fullName>
    </submittedName>
</protein>
<evidence type="ECO:0000313" key="2">
    <source>
        <dbReference type="EMBL" id="CAG8475430.1"/>
    </source>
</evidence>
<organism evidence="2 3">
    <name type="scientific">Paraglomus brasilianum</name>
    <dbReference type="NCBI Taxonomy" id="144538"/>
    <lineage>
        <taxon>Eukaryota</taxon>
        <taxon>Fungi</taxon>
        <taxon>Fungi incertae sedis</taxon>
        <taxon>Mucoromycota</taxon>
        <taxon>Glomeromycotina</taxon>
        <taxon>Glomeromycetes</taxon>
        <taxon>Paraglomerales</taxon>
        <taxon>Paraglomeraceae</taxon>
        <taxon>Paraglomus</taxon>
    </lineage>
</organism>
<dbReference type="AlphaFoldDB" id="A0A9N8W566"/>
<proteinExistence type="predicted"/>
<name>A0A9N8W566_9GLOM</name>
<evidence type="ECO:0000256" key="1">
    <source>
        <dbReference type="SAM" id="MobiDB-lite"/>
    </source>
</evidence>
<accession>A0A9N8W566</accession>
<dbReference type="OrthoDB" id="270318at2759"/>
<dbReference type="Proteomes" id="UP000789739">
    <property type="component" value="Unassembled WGS sequence"/>
</dbReference>
<gene>
    <name evidence="2" type="ORF">PBRASI_LOCUS1298</name>
</gene>
<evidence type="ECO:0000313" key="3">
    <source>
        <dbReference type="Proteomes" id="UP000789739"/>
    </source>
</evidence>
<dbReference type="EMBL" id="CAJVPI010000081">
    <property type="protein sequence ID" value="CAG8475430.1"/>
    <property type="molecule type" value="Genomic_DNA"/>
</dbReference>
<feature type="region of interest" description="Disordered" evidence="1">
    <location>
        <begin position="595"/>
        <end position="615"/>
    </location>
</feature>
<feature type="compositionally biased region" description="Polar residues" evidence="1">
    <location>
        <begin position="596"/>
        <end position="615"/>
    </location>
</feature>
<comment type="caution">
    <text evidence="2">The sequence shown here is derived from an EMBL/GenBank/DDBJ whole genome shotgun (WGS) entry which is preliminary data.</text>
</comment>
<keyword evidence="3" id="KW-1185">Reference proteome</keyword>
<sequence length="638" mass="73679">METNSEYIFATFTARNYLDGLATELKVEIILHLSNPTPLARCSRAWYATVNSPATKARWLTYRYGKTHALFHAVRMGEPFINVEVVDCLFAQKVHLSRYFIQRVMLGFGKYDSRLIDLKLTHNIRPLDPDRKKIIQSKIRSPWASNLPFNVFSRILKEGHDRFDGNDIPVRGNDMESFYYLSAGPLVISEARKKLQDNINEIERLITTFRFAPFPPRPKIRRHIPESTESRSVNYDDYPPTDGYENVRQLNVIARAILIHPNLVNVWKKIGYNEVVHDVNDLVMQGSLLILYPPTPTACWVKPGLDQVVKQLNDLQSIGFKLTDGLIGDALVLFEHRLKDIGEVLIDAFVIVRDLNSNTILSTCLRELLHPDKSLKRHDVLDYILDRIDDPQFEVISALENYGIVDNNLDMTKLTLHTRLQYTPIVYRYMLVKFGKQSLVTKYLMREIIMVKIATSQSANTPQHVAESDTIFNEYYKAKVPFEPQCLQLIKTCSSDFIVKCVFEGYLAKLFNFKVDFHPPRTTRTPDLKEVTPFMQANSKKRTNRHVKKEKSDLQQEWQNVLYECYHGKGEFTDVFRTQIHKFIKRLDSLKEDIQENPQEVSSAQAQVEVPSNNNHTDFGELDLVAKYSQMSISLGVP</sequence>